<dbReference type="GO" id="GO:0005737">
    <property type="term" value="C:cytoplasm"/>
    <property type="evidence" value="ECO:0007669"/>
    <property type="project" value="TreeGrafter"/>
</dbReference>
<dbReference type="GO" id="GO:0004817">
    <property type="term" value="F:cysteine-tRNA ligase activity"/>
    <property type="evidence" value="ECO:0007669"/>
    <property type="project" value="TreeGrafter"/>
</dbReference>
<evidence type="ECO:0000313" key="6">
    <source>
        <dbReference type="EMBL" id="KAJ8961990.1"/>
    </source>
</evidence>
<organism evidence="6 7">
    <name type="scientific">Rhamnusium bicolor</name>
    <dbReference type="NCBI Taxonomy" id="1586634"/>
    <lineage>
        <taxon>Eukaryota</taxon>
        <taxon>Metazoa</taxon>
        <taxon>Ecdysozoa</taxon>
        <taxon>Arthropoda</taxon>
        <taxon>Hexapoda</taxon>
        <taxon>Insecta</taxon>
        <taxon>Pterygota</taxon>
        <taxon>Neoptera</taxon>
        <taxon>Endopterygota</taxon>
        <taxon>Coleoptera</taxon>
        <taxon>Polyphaga</taxon>
        <taxon>Cucujiformia</taxon>
        <taxon>Chrysomeloidea</taxon>
        <taxon>Cerambycidae</taxon>
        <taxon>Lepturinae</taxon>
        <taxon>Rhagiini</taxon>
        <taxon>Rhamnusium</taxon>
    </lineage>
</organism>
<evidence type="ECO:0000256" key="3">
    <source>
        <dbReference type="ARBA" id="ARBA00022741"/>
    </source>
</evidence>
<dbReference type="Gene3D" id="3.40.50.620">
    <property type="entry name" value="HUPs"/>
    <property type="match status" value="1"/>
</dbReference>
<gene>
    <name evidence="6" type="ORF">NQ314_005772</name>
</gene>
<keyword evidence="2" id="KW-0436">Ligase</keyword>
<dbReference type="InterPro" id="IPR024909">
    <property type="entry name" value="Cys-tRNA/MSH_ligase"/>
</dbReference>
<dbReference type="Proteomes" id="UP001162156">
    <property type="component" value="Unassembled WGS sequence"/>
</dbReference>
<feature type="domain" description="tRNA synthetases class I catalytic" evidence="5">
    <location>
        <begin position="52"/>
        <end position="200"/>
    </location>
</feature>
<keyword evidence="3" id="KW-0547">Nucleotide-binding</keyword>
<evidence type="ECO:0000313" key="7">
    <source>
        <dbReference type="Proteomes" id="UP001162156"/>
    </source>
</evidence>
<dbReference type="GO" id="GO:0006423">
    <property type="term" value="P:cysteinyl-tRNA aminoacylation"/>
    <property type="evidence" value="ECO:0007669"/>
    <property type="project" value="TreeGrafter"/>
</dbReference>
<keyword evidence="4" id="KW-0067">ATP-binding</keyword>
<evidence type="ECO:0000256" key="2">
    <source>
        <dbReference type="ARBA" id="ARBA00022598"/>
    </source>
</evidence>
<evidence type="ECO:0000259" key="5">
    <source>
        <dbReference type="Pfam" id="PF01406"/>
    </source>
</evidence>
<dbReference type="SUPFAM" id="SSF52374">
    <property type="entry name" value="Nucleotidylyl transferase"/>
    <property type="match status" value="1"/>
</dbReference>
<dbReference type="Pfam" id="PF01406">
    <property type="entry name" value="tRNA-synt_1e"/>
    <property type="match status" value="1"/>
</dbReference>
<dbReference type="AlphaFoldDB" id="A0AAV8ZCU9"/>
<comment type="similarity">
    <text evidence="1">Belongs to the class-I aminoacyl-tRNA synthetase family.</text>
</comment>
<dbReference type="InterPro" id="IPR032678">
    <property type="entry name" value="tRNA-synt_1_cat_dom"/>
</dbReference>
<evidence type="ECO:0000256" key="1">
    <source>
        <dbReference type="ARBA" id="ARBA00005594"/>
    </source>
</evidence>
<dbReference type="GO" id="GO:0005524">
    <property type="term" value="F:ATP binding"/>
    <property type="evidence" value="ECO:0007669"/>
    <property type="project" value="UniProtKB-KW"/>
</dbReference>
<protein>
    <recommendedName>
        <fullName evidence="5">tRNA synthetases class I catalytic domain-containing protein</fullName>
    </recommendedName>
</protein>
<evidence type="ECO:0000256" key="4">
    <source>
        <dbReference type="ARBA" id="ARBA00022840"/>
    </source>
</evidence>
<accession>A0AAV8ZCU9</accession>
<comment type="caution">
    <text evidence="6">The sequence shown here is derived from an EMBL/GenBank/DDBJ whole genome shotgun (WGS) entry which is preliminary data.</text>
</comment>
<reference evidence="6" key="1">
    <citation type="journal article" date="2023" name="Insect Mol. Biol.">
        <title>Genome sequencing provides insights into the evolution of gene families encoding plant cell wall-degrading enzymes in longhorned beetles.</title>
        <authorList>
            <person name="Shin N.R."/>
            <person name="Okamura Y."/>
            <person name="Kirsch R."/>
            <person name="Pauchet Y."/>
        </authorList>
    </citation>
    <scope>NUCLEOTIDE SEQUENCE</scope>
    <source>
        <strain evidence="6">RBIC_L_NR</strain>
    </source>
</reference>
<dbReference type="EMBL" id="JANEYF010001596">
    <property type="protein sequence ID" value="KAJ8961990.1"/>
    <property type="molecule type" value="Genomic_DNA"/>
</dbReference>
<proteinExistence type="inferred from homology"/>
<keyword evidence="7" id="KW-1185">Reference proteome</keyword>
<name>A0AAV8ZCU9_9CUCU</name>
<sequence length="223" mass="26483">MAWNPKLILQPRKCFLKYRFNHNWVKPEGFDTGIKVYNCITRKKEPLIVKNKHILTWYTCGPTVYDSSHIGHASCYVKLDIIQKILRDYFKYNLVTVMNITDIDDKIIKKANQTNRIYNDIAKEYEKEFLTDLRDLGINKPNIILRVTENIDLIIEFIKKLESDDQAYKSSDNSVYFNMENYNNYGKLQNIGTSQQRDKSNLKKIKYGFCIVEKQYRRRTILA</sequence>
<dbReference type="PANTHER" id="PTHR10890:SF27">
    <property type="entry name" value="CYSTEINE--TRNA LIGASE, MITOCHONDRIAL-RELATED"/>
    <property type="match status" value="1"/>
</dbReference>
<dbReference type="InterPro" id="IPR014729">
    <property type="entry name" value="Rossmann-like_a/b/a_fold"/>
</dbReference>
<dbReference type="PANTHER" id="PTHR10890">
    <property type="entry name" value="CYSTEINYL-TRNA SYNTHETASE"/>
    <property type="match status" value="1"/>
</dbReference>